<reference evidence="2" key="1">
    <citation type="submission" date="2015-04" db="UniProtKB">
        <authorList>
            <consortium name="EnsemblPlants"/>
        </authorList>
    </citation>
    <scope>IDENTIFICATION</scope>
</reference>
<feature type="compositionally biased region" description="Basic and acidic residues" evidence="1">
    <location>
        <begin position="67"/>
        <end position="76"/>
    </location>
</feature>
<feature type="region of interest" description="Disordered" evidence="1">
    <location>
        <begin position="49"/>
        <end position="76"/>
    </location>
</feature>
<dbReference type="Gramene" id="OPUNC08G16640.4">
    <property type="protein sequence ID" value="OPUNC08G16640.4"/>
    <property type="gene ID" value="OPUNC08G16640"/>
</dbReference>
<feature type="region of interest" description="Disordered" evidence="1">
    <location>
        <begin position="1"/>
        <end position="26"/>
    </location>
</feature>
<protein>
    <submittedName>
        <fullName evidence="2">Uncharacterized protein</fullName>
    </submittedName>
</protein>
<evidence type="ECO:0000313" key="2">
    <source>
        <dbReference type="EnsemblPlants" id="OPUNC08G16640.4"/>
    </source>
</evidence>
<keyword evidence="3" id="KW-1185">Reference proteome</keyword>
<sequence length="76" mass="8046">MQGEPESMSNDREVVRRGSKQPAGFCVEPSARTGYSLAHLSIAGPHMARRRGRWCGGGCDGGGGGEVAERRGAEEE</sequence>
<organism evidence="2">
    <name type="scientific">Oryza punctata</name>
    <name type="common">Red rice</name>
    <dbReference type="NCBI Taxonomy" id="4537"/>
    <lineage>
        <taxon>Eukaryota</taxon>
        <taxon>Viridiplantae</taxon>
        <taxon>Streptophyta</taxon>
        <taxon>Embryophyta</taxon>
        <taxon>Tracheophyta</taxon>
        <taxon>Spermatophyta</taxon>
        <taxon>Magnoliopsida</taxon>
        <taxon>Liliopsida</taxon>
        <taxon>Poales</taxon>
        <taxon>Poaceae</taxon>
        <taxon>BOP clade</taxon>
        <taxon>Oryzoideae</taxon>
        <taxon>Oryzeae</taxon>
        <taxon>Oryzinae</taxon>
        <taxon>Oryza</taxon>
    </lineage>
</organism>
<name>A0A0E0LW67_ORYPU</name>
<reference evidence="2" key="2">
    <citation type="submission" date="2018-05" db="EMBL/GenBank/DDBJ databases">
        <title>OpunRS2 (Oryza punctata Reference Sequence Version 2).</title>
        <authorList>
            <person name="Zhang J."/>
            <person name="Kudrna D."/>
            <person name="Lee S."/>
            <person name="Talag J."/>
            <person name="Welchert J."/>
            <person name="Wing R.A."/>
        </authorList>
    </citation>
    <scope>NUCLEOTIDE SEQUENCE [LARGE SCALE GENOMIC DNA]</scope>
</reference>
<dbReference type="AlphaFoldDB" id="A0A0E0LW67"/>
<evidence type="ECO:0000313" key="3">
    <source>
        <dbReference type="Proteomes" id="UP000026962"/>
    </source>
</evidence>
<feature type="compositionally biased region" description="Gly residues" evidence="1">
    <location>
        <begin position="54"/>
        <end position="66"/>
    </location>
</feature>
<dbReference type="EnsemblPlants" id="OPUNC08G16640.4">
    <property type="protein sequence ID" value="OPUNC08G16640.4"/>
    <property type="gene ID" value="OPUNC08G16640"/>
</dbReference>
<dbReference type="HOGENOM" id="CLU_2658800_0_0_1"/>
<accession>A0A0E0LW67</accession>
<proteinExistence type="predicted"/>
<dbReference type="Proteomes" id="UP000026962">
    <property type="component" value="Chromosome 8"/>
</dbReference>
<evidence type="ECO:0000256" key="1">
    <source>
        <dbReference type="SAM" id="MobiDB-lite"/>
    </source>
</evidence>